<evidence type="ECO:0000259" key="2">
    <source>
        <dbReference type="PROSITE" id="PS50943"/>
    </source>
</evidence>
<evidence type="ECO:0000313" key="3">
    <source>
        <dbReference type="EMBL" id="RGI95166.1"/>
    </source>
</evidence>
<keyword evidence="1" id="KW-0238">DNA-binding</keyword>
<dbReference type="PANTHER" id="PTHR46558">
    <property type="entry name" value="TRACRIPTIONAL REGULATORY PROTEIN-RELATED-RELATED"/>
    <property type="match status" value="1"/>
</dbReference>
<dbReference type="PANTHER" id="PTHR46558:SF11">
    <property type="entry name" value="HTH-TYPE TRANSCRIPTIONAL REGULATOR XRE"/>
    <property type="match status" value="1"/>
</dbReference>
<sequence length="54" mass="6185">MQDRKEFVPGTMGDRIAYLRKRKKLTQAQLAEQLGISAQAVSKWESGVSQTKRY</sequence>
<dbReference type="AlphaFoldDB" id="A0A374NWC8"/>
<reference evidence="3 4" key="1">
    <citation type="submission" date="2018-08" db="EMBL/GenBank/DDBJ databases">
        <title>A genome reference for cultivated species of the human gut microbiota.</title>
        <authorList>
            <person name="Zou Y."/>
            <person name="Xue W."/>
            <person name="Luo G."/>
        </authorList>
    </citation>
    <scope>NUCLEOTIDE SEQUENCE [LARGE SCALE GENOMIC DNA]</scope>
    <source>
        <strain evidence="3 4">TM09-12</strain>
    </source>
</reference>
<dbReference type="InterPro" id="IPR001387">
    <property type="entry name" value="Cro/C1-type_HTH"/>
</dbReference>
<gene>
    <name evidence="3" type="ORF">DXD79_32585</name>
</gene>
<accession>A0A374NWC8</accession>
<organism evidence="3 4">
    <name type="scientific">Hungatella hathewayi</name>
    <dbReference type="NCBI Taxonomy" id="154046"/>
    <lineage>
        <taxon>Bacteria</taxon>
        <taxon>Bacillati</taxon>
        <taxon>Bacillota</taxon>
        <taxon>Clostridia</taxon>
        <taxon>Lachnospirales</taxon>
        <taxon>Lachnospiraceae</taxon>
        <taxon>Hungatella</taxon>
    </lineage>
</organism>
<dbReference type="PROSITE" id="PS50943">
    <property type="entry name" value="HTH_CROC1"/>
    <property type="match status" value="1"/>
</dbReference>
<dbReference type="EMBL" id="QSON01000034">
    <property type="protein sequence ID" value="RGI95166.1"/>
    <property type="molecule type" value="Genomic_DNA"/>
</dbReference>
<comment type="caution">
    <text evidence="3">The sequence shown here is derived from an EMBL/GenBank/DDBJ whole genome shotgun (WGS) entry which is preliminary data.</text>
</comment>
<name>A0A374NWC8_9FIRM</name>
<evidence type="ECO:0000256" key="1">
    <source>
        <dbReference type="ARBA" id="ARBA00023125"/>
    </source>
</evidence>
<proteinExistence type="predicted"/>
<dbReference type="Pfam" id="PF01381">
    <property type="entry name" value="HTH_3"/>
    <property type="match status" value="1"/>
</dbReference>
<dbReference type="CDD" id="cd00093">
    <property type="entry name" value="HTH_XRE"/>
    <property type="match status" value="1"/>
</dbReference>
<dbReference type="SUPFAM" id="SSF47413">
    <property type="entry name" value="lambda repressor-like DNA-binding domains"/>
    <property type="match status" value="1"/>
</dbReference>
<dbReference type="Proteomes" id="UP000263014">
    <property type="component" value="Unassembled WGS sequence"/>
</dbReference>
<dbReference type="RefSeq" id="WP_118033380.1">
    <property type="nucleotide sequence ID" value="NZ_QSON01000034.1"/>
</dbReference>
<dbReference type="Gene3D" id="1.10.260.40">
    <property type="entry name" value="lambda repressor-like DNA-binding domains"/>
    <property type="match status" value="1"/>
</dbReference>
<dbReference type="GO" id="GO:0003677">
    <property type="term" value="F:DNA binding"/>
    <property type="evidence" value="ECO:0007669"/>
    <property type="project" value="UniProtKB-KW"/>
</dbReference>
<feature type="domain" description="HTH cro/C1-type" evidence="2">
    <location>
        <begin position="16"/>
        <end position="47"/>
    </location>
</feature>
<protein>
    <submittedName>
        <fullName evidence="3">XRE family transcriptional regulator</fullName>
    </submittedName>
</protein>
<evidence type="ECO:0000313" key="4">
    <source>
        <dbReference type="Proteomes" id="UP000263014"/>
    </source>
</evidence>
<dbReference type="InterPro" id="IPR010982">
    <property type="entry name" value="Lambda_DNA-bd_dom_sf"/>
</dbReference>